<keyword evidence="3" id="KW-0472">Membrane</keyword>
<keyword evidence="6" id="KW-1185">Reference proteome</keyword>
<feature type="transmembrane region" description="Helical" evidence="3">
    <location>
        <begin position="36"/>
        <end position="62"/>
    </location>
</feature>
<evidence type="ECO:0000256" key="2">
    <source>
        <dbReference type="SAM" id="MobiDB-lite"/>
    </source>
</evidence>
<reference evidence="5 6" key="1">
    <citation type="submission" date="2017-08" db="EMBL/GenBank/DDBJ databases">
        <title>Draft genome sequences of 64 type strains of genus Staph aureus.</title>
        <authorList>
            <person name="Cole K."/>
            <person name="Golubchik T."/>
            <person name="Russell J."/>
            <person name="Foster D."/>
            <person name="Llewelyn M."/>
            <person name="Wilson D."/>
            <person name="Crook D."/>
            <person name="Paul J."/>
        </authorList>
    </citation>
    <scope>NUCLEOTIDE SEQUENCE [LARGE SCALE GENOMIC DNA]</scope>
    <source>
        <strain evidence="5 6">DSM 21968</strain>
    </source>
</reference>
<dbReference type="InterPro" id="IPR036388">
    <property type="entry name" value="WH-like_DNA-bd_sf"/>
</dbReference>
<sequence>MSNDSNNQTTEELLAQQRQQFENYQKEQASKTKKRWLWGCGGCLVVFIILSIIFTACTGAFLNEVSKEIDKQNTTSQGTVKHPSHDSNATTEQNNALSKAEIYSDTLYMSKQGIYDQLTSEYGDKFPAEAAQYAIDHLQADYKNNALNKAESYSKDMHMSKNEIQEQLTSEYGEKFTEEEAQYAIDNLK</sequence>
<feature type="coiled-coil region" evidence="1">
    <location>
        <begin position="7"/>
        <end position="34"/>
    </location>
</feature>
<dbReference type="Pfam" id="PF07553">
    <property type="entry name" value="Lipoprotein_Ltp"/>
    <property type="match status" value="2"/>
</dbReference>
<feature type="domain" description="Putative host cell surface-exposed lipoprotein Ltp-like HTH region" evidence="4">
    <location>
        <begin position="141"/>
        <end position="188"/>
    </location>
</feature>
<accession>A0A2K3YGA2</accession>
<dbReference type="Proteomes" id="UP000242752">
    <property type="component" value="Unassembled WGS sequence"/>
</dbReference>
<protein>
    <recommendedName>
        <fullName evidence="4">Putative host cell surface-exposed lipoprotein Ltp-like HTH region domain-containing protein</fullName>
    </recommendedName>
</protein>
<name>A0A2K3YGA2_9STAP</name>
<evidence type="ECO:0000313" key="6">
    <source>
        <dbReference type="Proteomes" id="UP000242752"/>
    </source>
</evidence>
<dbReference type="OrthoDB" id="1669102at2"/>
<gene>
    <name evidence="5" type="ORF">CD122_10825</name>
</gene>
<evidence type="ECO:0000256" key="3">
    <source>
        <dbReference type="SAM" id="Phobius"/>
    </source>
</evidence>
<keyword evidence="1" id="KW-0175">Coiled coil</keyword>
<dbReference type="InterPro" id="IPR011434">
    <property type="entry name" value="Ltp-like_HTH"/>
</dbReference>
<evidence type="ECO:0000256" key="1">
    <source>
        <dbReference type="SAM" id="Coils"/>
    </source>
</evidence>
<keyword evidence="3" id="KW-1133">Transmembrane helix</keyword>
<evidence type="ECO:0000313" key="5">
    <source>
        <dbReference type="EMBL" id="PNZ24637.1"/>
    </source>
</evidence>
<dbReference type="EMBL" id="PPRF01000111">
    <property type="protein sequence ID" value="PNZ24637.1"/>
    <property type="molecule type" value="Genomic_DNA"/>
</dbReference>
<dbReference type="RefSeq" id="WP_103358962.1">
    <property type="nucleotide sequence ID" value="NZ_CP113107.1"/>
</dbReference>
<keyword evidence="3" id="KW-0812">Transmembrane</keyword>
<dbReference type="Gene3D" id="1.10.10.10">
    <property type="entry name" value="Winged helix-like DNA-binding domain superfamily/Winged helix DNA-binding domain"/>
    <property type="match status" value="2"/>
</dbReference>
<feature type="region of interest" description="Disordered" evidence="2">
    <location>
        <begin position="73"/>
        <end position="94"/>
    </location>
</feature>
<organism evidence="5 6">
    <name type="scientific">Staphylococcus rostri</name>
    <dbReference type="NCBI Taxonomy" id="522262"/>
    <lineage>
        <taxon>Bacteria</taxon>
        <taxon>Bacillati</taxon>
        <taxon>Bacillota</taxon>
        <taxon>Bacilli</taxon>
        <taxon>Bacillales</taxon>
        <taxon>Staphylococcaceae</taxon>
        <taxon>Staphylococcus</taxon>
    </lineage>
</organism>
<dbReference type="AlphaFoldDB" id="A0A2K3YGA2"/>
<proteinExistence type="predicted"/>
<comment type="caution">
    <text evidence="5">The sequence shown here is derived from an EMBL/GenBank/DDBJ whole genome shotgun (WGS) entry which is preliminary data.</text>
</comment>
<evidence type="ECO:0000259" key="4">
    <source>
        <dbReference type="Pfam" id="PF07553"/>
    </source>
</evidence>
<feature type="domain" description="Putative host cell surface-exposed lipoprotein Ltp-like HTH region" evidence="4">
    <location>
        <begin position="92"/>
        <end position="138"/>
    </location>
</feature>